<evidence type="ECO:0000313" key="3">
    <source>
        <dbReference type="EMBL" id="MXN63914.1"/>
    </source>
</evidence>
<comment type="caution">
    <text evidence="3">The sequence shown here is derived from an EMBL/GenBank/DDBJ whole genome shotgun (WGS) entry which is preliminary data.</text>
</comment>
<evidence type="ECO:0000259" key="2">
    <source>
        <dbReference type="Pfam" id="PF14403"/>
    </source>
</evidence>
<dbReference type="InterPro" id="IPR007296">
    <property type="entry name" value="DUF403"/>
</dbReference>
<evidence type="ECO:0000313" key="4">
    <source>
        <dbReference type="Proteomes" id="UP000433101"/>
    </source>
</evidence>
<dbReference type="InterPro" id="IPR051680">
    <property type="entry name" value="ATP-dep_Glu-Cys_Ligase-2"/>
</dbReference>
<dbReference type="InterPro" id="IPR025841">
    <property type="entry name" value="CP_ATPgrasp_2"/>
</dbReference>
<dbReference type="Gene3D" id="3.40.50.11290">
    <property type="match status" value="1"/>
</dbReference>
<protein>
    <recommendedName>
        <fullName evidence="5">DUF403 domain-containing protein</fullName>
    </recommendedName>
</protein>
<gene>
    <name evidence="3" type="ORF">GR183_03275</name>
</gene>
<dbReference type="Pfam" id="PF04168">
    <property type="entry name" value="Alpha-E"/>
    <property type="match status" value="1"/>
</dbReference>
<sequence>MTLDQATGEKESVYSLLAAYRPLAGVADELLDASGAVRPVWQPFLDHLSRMTPDDISQRFARGNQYLRDAGVFFRHYGEKGTSEREWPLSHIPVVIDAKEWRQIAAGLIQRAELLEDVVADLYGPNRLVGEGYLPACMIGKSAEWLRPLVGVTPRSGKFLHFLAFEIGRGPDGTWWVLGDRTQAPSGAGFALENRVATSRVFNEFFARANVHRLAGFFRRFRDQLLTMRGETESRVAILTPGLMNDTYFEHAYIARYLGFMLLEGEDLTVENGELMVRTVAGLKPASVLWRRLDAAWSDPLELDETSQLGTPGLVEAVRRGSVTLINALGAGILETRALLAFLPRICEGLRGEPLMLPNIATWWCGEESVRRYVAENAGRMLISRALSTDLPFAASGEDVTAGDFTCPNGGTLADWMNTRGEELIGQEAVTLSTTPAYINGALVPRPMSLRVFLARTAEGWEAMCGGFARIGNSQDASALAMQAGGTAADVWVIGSQPTSTETLLQQPGTPYLRSQPGILPSRAADNLFWLGRYVERAEGAIRQLRAYHARLAETDDPSSPLVAAIGTFLQSANVDPRETIPSGLHTILNSAVFSASKVRDRFSVDGWLALNDLALTAARMRETVIPGDDAARAMGVLLRKITGFSGLVHENMYHFTGWRFLGIGRSLERANATARLLSVFTDPSAPEGALELALEVGDSAMSMNRRYAVALSSNAVLDLLALDTNNPRSILYQLGEIKDHLSFLPGAHLHGQLSALSRSVLQVHTSLAISTPETLTPDALHALSGEIASLSVGLNEAYTR</sequence>
<dbReference type="PANTHER" id="PTHR34595">
    <property type="entry name" value="BLR5612 PROTEIN"/>
    <property type="match status" value="1"/>
</dbReference>
<keyword evidence="4" id="KW-1185">Reference proteome</keyword>
<proteinExistence type="predicted"/>
<evidence type="ECO:0008006" key="5">
    <source>
        <dbReference type="Google" id="ProtNLM"/>
    </source>
</evidence>
<evidence type="ECO:0000259" key="1">
    <source>
        <dbReference type="Pfam" id="PF04168"/>
    </source>
</evidence>
<name>A0A7X3S6G2_9HYPH</name>
<feature type="domain" description="Circularly permuted ATP-grasp type 2" evidence="2">
    <location>
        <begin position="93"/>
        <end position="471"/>
    </location>
</feature>
<accession>A0A7X3S6G2</accession>
<dbReference type="SUPFAM" id="SSF56059">
    <property type="entry name" value="Glutathione synthetase ATP-binding domain-like"/>
    <property type="match status" value="1"/>
</dbReference>
<organism evidence="3 4">
    <name type="scientific">Stappia sediminis</name>
    <dbReference type="NCBI Taxonomy" id="2692190"/>
    <lineage>
        <taxon>Bacteria</taxon>
        <taxon>Pseudomonadati</taxon>
        <taxon>Pseudomonadota</taxon>
        <taxon>Alphaproteobacteria</taxon>
        <taxon>Hyphomicrobiales</taxon>
        <taxon>Stappiaceae</taxon>
        <taxon>Stappia</taxon>
    </lineage>
</organism>
<dbReference type="Proteomes" id="UP000433101">
    <property type="component" value="Unassembled WGS sequence"/>
</dbReference>
<dbReference type="Pfam" id="PF14403">
    <property type="entry name" value="CP_ATPgrasp_2"/>
    <property type="match status" value="1"/>
</dbReference>
<dbReference type="EMBL" id="WUMV01000001">
    <property type="protein sequence ID" value="MXN63914.1"/>
    <property type="molecule type" value="Genomic_DNA"/>
</dbReference>
<dbReference type="RefSeq" id="WP_160774132.1">
    <property type="nucleotide sequence ID" value="NZ_WUMV01000001.1"/>
</dbReference>
<reference evidence="3 4" key="1">
    <citation type="submission" date="2019-12" db="EMBL/GenBank/DDBJ databases">
        <authorList>
            <person name="Li M."/>
        </authorList>
    </citation>
    <scope>NUCLEOTIDE SEQUENCE [LARGE SCALE GENOMIC DNA]</scope>
    <source>
        <strain evidence="3 4">GBMRC 2046</strain>
    </source>
</reference>
<feature type="domain" description="DUF403" evidence="1">
    <location>
        <begin position="520"/>
        <end position="792"/>
    </location>
</feature>
<dbReference type="AlphaFoldDB" id="A0A7X3S6G2"/>
<dbReference type="PANTHER" id="PTHR34595:SF2">
    <property type="entry name" value="BLR2978 PROTEIN"/>
    <property type="match status" value="1"/>
</dbReference>